<comment type="similarity">
    <text evidence="2">Belongs to the complex I subunit 2 family.</text>
</comment>
<dbReference type="GO" id="GO:0016020">
    <property type="term" value="C:membrane"/>
    <property type="evidence" value="ECO:0007669"/>
    <property type="project" value="UniProtKB-SubCell"/>
</dbReference>
<sequence>MTCNASNFIIITLTRVTSIAFFIAAALSFNGYYVNTLESGVSLYSGLFHVSTVSMAVEMFIFVIGGIILLSVPFRNGKENESIPLPGLGLAEYSMIVVFSTIGASFLVSSTDLVSLYLAIELQSFAVYILSALYRNNESATAAGLKYFLLGALSSALILLGSSLIYGYTGLTNLDAISNLISVPTSLSTMGVQSSVTEGVTLGLVIMSVGFLFKIASAPFHN</sequence>
<proteinExistence type="inferred from homology"/>
<protein>
    <recommendedName>
        <fullName evidence="3">NADH-ubiquinone oxidoreductase chain 2</fullName>
    </recommendedName>
    <alternativeName>
        <fullName evidence="7">NADH dehydrogenase subunit 2</fullName>
    </alternativeName>
</protein>
<dbReference type="Pfam" id="PF00361">
    <property type="entry name" value="Proton_antipo_M"/>
    <property type="match status" value="1"/>
</dbReference>
<feature type="transmembrane region" description="Helical" evidence="9">
    <location>
        <begin position="47"/>
        <end position="70"/>
    </location>
</feature>
<dbReference type="STRING" id="289078.A0A2X0L953"/>
<keyword evidence="6 9" id="KW-0472">Membrane</keyword>
<organism evidence="11 12">
    <name type="scientific">Microbotryum saponariae</name>
    <dbReference type="NCBI Taxonomy" id="289078"/>
    <lineage>
        <taxon>Eukaryota</taxon>
        <taxon>Fungi</taxon>
        <taxon>Dikarya</taxon>
        <taxon>Basidiomycota</taxon>
        <taxon>Pucciniomycotina</taxon>
        <taxon>Microbotryomycetes</taxon>
        <taxon>Microbotryales</taxon>
        <taxon>Microbotryaceae</taxon>
        <taxon>Microbotryum</taxon>
    </lineage>
</organism>
<evidence type="ECO:0000313" key="12">
    <source>
        <dbReference type="Proteomes" id="UP000249723"/>
    </source>
</evidence>
<dbReference type="PANTHER" id="PTHR22773">
    <property type="entry name" value="NADH DEHYDROGENASE"/>
    <property type="match status" value="1"/>
</dbReference>
<evidence type="ECO:0000256" key="8">
    <source>
        <dbReference type="ARBA" id="ARBA00049551"/>
    </source>
</evidence>
<dbReference type="EMBL" id="FMWP01000063">
    <property type="protein sequence ID" value="SCZ95431.1"/>
    <property type="molecule type" value="Genomic_DNA"/>
</dbReference>
<feature type="domain" description="NADH:quinone oxidoreductase/Mrp antiporter transmembrane" evidence="10">
    <location>
        <begin position="110"/>
        <end position="221"/>
    </location>
</feature>
<name>A0A2X0L953_9BASI</name>
<evidence type="ECO:0000256" key="6">
    <source>
        <dbReference type="ARBA" id="ARBA00023136"/>
    </source>
</evidence>
<dbReference type="Proteomes" id="UP000249723">
    <property type="component" value="Unassembled WGS sequence"/>
</dbReference>
<comment type="subcellular location">
    <subcellularLocation>
        <location evidence="1">Membrane</location>
        <topology evidence="1">Multi-pass membrane protein</topology>
    </subcellularLocation>
</comment>
<evidence type="ECO:0000256" key="5">
    <source>
        <dbReference type="ARBA" id="ARBA00022989"/>
    </source>
</evidence>
<evidence type="ECO:0000256" key="9">
    <source>
        <dbReference type="SAM" id="Phobius"/>
    </source>
</evidence>
<keyword evidence="4 9" id="KW-0812">Transmembrane</keyword>
<accession>A0A2X0L953</accession>
<keyword evidence="12" id="KW-1185">Reference proteome</keyword>
<feature type="transmembrane region" description="Helical" evidence="9">
    <location>
        <begin position="7"/>
        <end position="27"/>
    </location>
</feature>
<feature type="transmembrane region" description="Helical" evidence="9">
    <location>
        <begin position="200"/>
        <end position="220"/>
    </location>
</feature>
<feature type="transmembrane region" description="Helical" evidence="9">
    <location>
        <begin position="90"/>
        <end position="108"/>
    </location>
</feature>
<dbReference type="AlphaFoldDB" id="A0A2X0L953"/>
<evidence type="ECO:0000259" key="10">
    <source>
        <dbReference type="Pfam" id="PF00361"/>
    </source>
</evidence>
<feature type="transmembrane region" description="Helical" evidence="9">
    <location>
        <begin position="114"/>
        <end position="135"/>
    </location>
</feature>
<evidence type="ECO:0000256" key="7">
    <source>
        <dbReference type="ARBA" id="ARBA00031028"/>
    </source>
</evidence>
<evidence type="ECO:0000256" key="2">
    <source>
        <dbReference type="ARBA" id="ARBA00007012"/>
    </source>
</evidence>
<feature type="transmembrane region" description="Helical" evidence="9">
    <location>
        <begin position="147"/>
        <end position="168"/>
    </location>
</feature>
<evidence type="ECO:0000256" key="3">
    <source>
        <dbReference type="ARBA" id="ARBA00021008"/>
    </source>
</evidence>
<reference evidence="12" key="1">
    <citation type="submission" date="2016-10" db="EMBL/GenBank/DDBJ databases">
        <authorList>
            <person name="Jeantristanb JTB J.-T."/>
            <person name="Ricardo R."/>
        </authorList>
    </citation>
    <scope>NUCLEOTIDE SEQUENCE [LARGE SCALE GENOMIC DNA]</scope>
</reference>
<dbReference type="GO" id="GO:0008137">
    <property type="term" value="F:NADH dehydrogenase (ubiquinone) activity"/>
    <property type="evidence" value="ECO:0007669"/>
    <property type="project" value="UniProtKB-EC"/>
</dbReference>
<comment type="catalytic activity">
    <reaction evidence="8">
        <text>a ubiquinone + NADH + 5 H(+)(in) = a ubiquinol + NAD(+) + 4 H(+)(out)</text>
        <dbReference type="Rhea" id="RHEA:29091"/>
        <dbReference type="Rhea" id="RHEA-COMP:9565"/>
        <dbReference type="Rhea" id="RHEA-COMP:9566"/>
        <dbReference type="ChEBI" id="CHEBI:15378"/>
        <dbReference type="ChEBI" id="CHEBI:16389"/>
        <dbReference type="ChEBI" id="CHEBI:17976"/>
        <dbReference type="ChEBI" id="CHEBI:57540"/>
        <dbReference type="ChEBI" id="CHEBI:57945"/>
        <dbReference type="EC" id="7.1.1.2"/>
    </reaction>
</comment>
<evidence type="ECO:0000313" key="11">
    <source>
        <dbReference type="EMBL" id="SCZ95431.1"/>
    </source>
</evidence>
<keyword evidence="5 9" id="KW-1133">Transmembrane helix</keyword>
<evidence type="ECO:0000256" key="1">
    <source>
        <dbReference type="ARBA" id="ARBA00004141"/>
    </source>
</evidence>
<evidence type="ECO:0000256" key="4">
    <source>
        <dbReference type="ARBA" id="ARBA00022692"/>
    </source>
</evidence>
<gene>
    <name evidence="11" type="ORF">BZ3500_MVSOF-1268-A1-R1_C042G00102</name>
</gene>
<dbReference type="InterPro" id="IPR001750">
    <property type="entry name" value="ND/Mrp_TM"/>
</dbReference>